<keyword evidence="2" id="KW-0285">Flavoprotein</keyword>
<dbReference type="RefSeq" id="WP_081908465.1">
    <property type="nucleotide sequence ID" value="NZ_JBDUVK010000249.1"/>
</dbReference>
<evidence type="ECO:0000259" key="5">
    <source>
        <dbReference type="SMART" id="SM00903"/>
    </source>
</evidence>
<dbReference type="InterPro" id="IPR012349">
    <property type="entry name" value="Split_barrel_FMN-bd"/>
</dbReference>
<evidence type="ECO:0000256" key="4">
    <source>
        <dbReference type="ARBA" id="ARBA00038054"/>
    </source>
</evidence>
<evidence type="ECO:0000256" key="1">
    <source>
        <dbReference type="ARBA" id="ARBA00001917"/>
    </source>
</evidence>
<dbReference type="GO" id="GO:0004497">
    <property type="term" value="F:monooxygenase activity"/>
    <property type="evidence" value="ECO:0007669"/>
    <property type="project" value="UniProtKB-KW"/>
</dbReference>
<evidence type="ECO:0000313" key="7">
    <source>
        <dbReference type="Proteomes" id="UP000029226"/>
    </source>
</evidence>
<dbReference type="Gene3D" id="2.30.110.10">
    <property type="entry name" value="Electron Transport, Fmn-binding Protein, Chain A"/>
    <property type="match status" value="1"/>
</dbReference>
<name>A0A090Q6Y7_NONUL</name>
<proteinExistence type="inferred from homology"/>
<evidence type="ECO:0000256" key="2">
    <source>
        <dbReference type="ARBA" id="ARBA00022630"/>
    </source>
</evidence>
<dbReference type="PANTHER" id="PTHR33798:SF5">
    <property type="entry name" value="FLAVIN REDUCTASE LIKE DOMAIN-CONTAINING PROTEIN"/>
    <property type="match status" value="1"/>
</dbReference>
<dbReference type="EMBL" id="BBMM01000001">
    <property type="protein sequence ID" value="GAK98859.1"/>
    <property type="molecule type" value="Genomic_DNA"/>
</dbReference>
<comment type="cofactor">
    <cofactor evidence="1">
        <name>FMN</name>
        <dbReference type="ChEBI" id="CHEBI:58210"/>
    </cofactor>
</comment>
<protein>
    <submittedName>
        <fullName evidence="6">Nitrilotriacetate monooxygenase component B</fullName>
    </submittedName>
</protein>
<dbReference type="Proteomes" id="UP000029226">
    <property type="component" value="Unassembled WGS sequence"/>
</dbReference>
<dbReference type="Pfam" id="PF01613">
    <property type="entry name" value="Flavin_Reduct"/>
    <property type="match status" value="1"/>
</dbReference>
<dbReference type="GO" id="GO:0016646">
    <property type="term" value="F:oxidoreductase activity, acting on the CH-NH group of donors, NAD or NADP as acceptor"/>
    <property type="evidence" value="ECO:0007669"/>
    <property type="project" value="UniProtKB-ARBA"/>
</dbReference>
<organism evidence="6 7">
    <name type="scientific">Nonlabens ulvanivorans</name>
    <name type="common">Persicivirga ulvanivorans</name>
    <dbReference type="NCBI Taxonomy" id="906888"/>
    <lineage>
        <taxon>Bacteria</taxon>
        <taxon>Pseudomonadati</taxon>
        <taxon>Bacteroidota</taxon>
        <taxon>Flavobacteriia</taxon>
        <taxon>Flavobacteriales</taxon>
        <taxon>Flavobacteriaceae</taxon>
        <taxon>Nonlabens</taxon>
    </lineage>
</organism>
<comment type="caution">
    <text evidence="6">The sequence shown here is derived from an EMBL/GenBank/DDBJ whole genome shotgun (WGS) entry which is preliminary data.</text>
</comment>
<keyword evidence="6" id="KW-0503">Monooxygenase</keyword>
<dbReference type="SUPFAM" id="SSF50475">
    <property type="entry name" value="FMN-binding split barrel"/>
    <property type="match status" value="1"/>
</dbReference>
<dbReference type="InterPro" id="IPR002563">
    <property type="entry name" value="Flavin_Rdtase-like_dom"/>
</dbReference>
<gene>
    <name evidence="6" type="ORF">JCM19314_2890</name>
</gene>
<sequence length="283" mass="30932">MKLDPKDTKTAHLHSVMLGAVQPRPIAFASTIDEDGNVNLSPYSFFNVFSANPPIMIFSPARRVRDNSIKHTLINARATGEVVINIVNYDIVQQMSLSSTEYGADVDEFVKSGLTAVASDMIAPPRVAESPVQFECKVKEIVELGQEGGAGNLIICEVVMVHVNDEVLDEDGKIDQVKIDTVARMGGNWYCRSKDAMFEVPKPLATLGVGVDALPDHARNSIILTGNDLGKLGNIEAIPDRESVIAYAKAEKLSILDNKEKHIRAQELILEGNIIDAWKIILL</sequence>
<accession>A0A090Q6Y7</accession>
<dbReference type="GO" id="GO:0010181">
    <property type="term" value="F:FMN binding"/>
    <property type="evidence" value="ECO:0007669"/>
    <property type="project" value="InterPro"/>
</dbReference>
<evidence type="ECO:0000256" key="3">
    <source>
        <dbReference type="ARBA" id="ARBA00022643"/>
    </source>
</evidence>
<dbReference type="PANTHER" id="PTHR33798">
    <property type="entry name" value="FLAVOPROTEIN OXYGENASE"/>
    <property type="match status" value="1"/>
</dbReference>
<comment type="similarity">
    <text evidence="4">Belongs to the flavoredoxin family.</text>
</comment>
<dbReference type="SMART" id="SM00903">
    <property type="entry name" value="Flavin_Reduct"/>
    <property type="match status" value="1"/>
</dbReference>
<evidence type="ECO:0000313" key="6">
    <source>
        <dbReference type="EMBL" id="GAK98859.1"/>
    </source>
</evidence>
<feature type="domain" description="Flavin reductase like" evidence="5">
    <location>
        <begin position="20"/>
        <end position="176"/>
    </location>
</feature>
<keyword evidence="6" id="KW-0560">Oxidoreductase</keyword>
<reference evidence="6 7" key="1">
    <citation type="journal article" date="2014" name="Genome Announc.">
        <title>Draft Genome Sequences of Marine Flavobacterium Nonlabens Strains NR17, NR24, NR27, NR32, NR33, and Ara13.</title>
        <authorList>
            <person name="Nakanishi M."/>
            <person name="Meirelles P."/>
            <person name="Suzuki R."/>
            <person name="Takatani N."/>
            <person name="Mino S."/>
            <person name="Suda W."/>
            <person name="Oshima K."/>
            <person name="Hattori M."/>
            <person name="Ohkuma M."/>
            <person name="Hosokawa M."/>
            <person name="Miyashita K."/>
            <person name="Thompson F.L."/>
            <person name="Niwa A."/>
            <person name="Sawabe T."/>
            <person name="Sawabe T."/>
        </authorList>
    </citation>
    <scope>NUCLEOTIDE SEQUENCE [LARGE SCALE GENOMIC DNA]</scope>
    <source>
        <strain evidence="7">JCM19314</strain>
    </source>
</reference>
<keyword evidence="3" id="KW-0288">FMN</keyword>
<dbReference type="AlphaFoldDB" id="A0A090Q6Y7"/>